<keyword evidence="4 7" id="KW-0456">Lyase</keyword>
<dbReference type="InterPro" id="IPR027619">
    <property type="entry name" value="C-S_lyase_PatB-like"/>
</dbReference>
<proteinExistence type="inferred from homology"/>
<dbReference type="EC" id="4.4.1.13" evidence="2"/>
<dbReference type="InterPro" id="IPR051798">
    <property type="entry name" value="Class-II_PLP-Dep_Aminotrans"/>
</dbReference>
<protein>
    <recommendedName>
        <fullName evidence="2">cysteine-S-conjugate beta-lyase</fullName>
        <ecNumber evidence="2">4.4.1.13</ecNumber>
    </recommendedName>
</protein>
<dbReference type="Pfam" id="PF00155">
    <property type="entry name" value="Aminotran_1_2"/>
    <property type="match status" value="1"/>
</dbReference>
<dbReference type="Gene3D" id="3.90.1150.10">
    <property type="entry name" value="Aspartate Aminotransferase, domain 1"/>
    <property type="match status" value="1"/>
</dbReference>
<evidence type="ECO:0000259" key="6">
    <source>
        <dbReference type="Pfam" id="PF00155"/>
    </source>
</evidence>
<dbReference type="InterPro" id="IPR015421">
    <property type="entry name" value="PyrdxlP-dep_Trfase_major"/>
</dbReference>
<dbReference type="SUPFAM" id="SSF53383">
    <property type="entry name" value="PLP-dependent transferases"/>
    <property type="match status" value="1"/>
</dbReference>
<evidence type="ECO:0000256" key="2">
    <source>
        <dbReference type="ARBA" id="ARBA00012224"/>
    </source>
</evidence>
<evidence type="ECO:0000256" key="3">
    <source>
        <dbReference type="ARBA" id="ARBA00022898"/>
    </source>
</evidence>
<evidence type="ECO:0000256" key="1">
    <source>
        <dbReference type="ARBA" id="ARBA00001933"/>
    </source>
</evidence>
<comment type="cofactor">
    <cofactor evidence="1">
        <name>pyridoxal 5'-phosphate</name>
        <dbReference type="ChEBI" id="CHEBI:597326"/>
    </cofactor>
</comment>
<dbReference type="EMBL" id="DXFQ01000054">
    <property type="protein sequence ID" value="HIX19624.1"/>
    <property type="molecule type" value="Genomic_DNA"/>
</dbReference>
<dbReference type="AlphaFoldDB" id="A0A9D2AGP9"/>
<sequence>MSIIYAGAEERRHTGNIKWDLQGPLPFGIADMDIQSPPCLIEALQQRLNHHFYGYAFMTDSLRAAITDYLRERHGIDARPEWLHDLPGCVPAFTLVARAICTPTHAGIMVCTPAYPPMLHCHEDTDCKLITVPCIRQNGRACFDWEAMEAAVRPDTKLFLLCNPHNPLGRSWSREELLRVGEFCCRHDLILCSDEIHCDLVLDEHLRHQSALSLPDEILQRTIMLSAPSKTFNMAGICFTYMAVPNAELRERIIKAQGHSLPTLNVFAYAAAEAVYREGWGWHAELLQALRRNSELAQNFISTHMPELRLSPHEATYLLWIDCSALGLSSPHDFFLQEAGVYLDDGANFGDGQCVRLNFATSPELLMQGLQAMEAAIARLKKS</sequence>
<comment type="caution">
    <text evidence="7">The sequence shown here is derived from an EMBL/GenBank/DDBJ whole genome shotgun (WGS) entry which is preliminary data.</text>
</comment>
<comment type="similarity">
    <text evidence="5">Belongs to the class-II pyridoxal-phosphate-dependent aminotransferase family. MalY/PatB cystathionine beta-lyase subfamily.</text>
</comment>
<keyword evidence="3" id="KW-0663">Pyridoxal phosphate</keyword>
<reference evidence="7" key="1">
    <citation type="journal article" date="2021" name="PeerJ">
        <title>Extensive microbial diversity within the chicken gut microbiome revealed by metagenomics and culture.</title>
        <authorList>
            <person name="Gilroy R."/>
            <person name="Ravi A."/>
            <person name="Getino M."/>
            <person name="Pursley I."/>
            <person name="Horton D.L."/>
            <person name="Alikhan N.F."/>
            <person name="Baker D."/>
            <person name="Gharbi K."/>
            <person name="Hall N."/>
            <person name="Watson M."/>
            <person name="Adriaenssens E.M."/>
            <person name="Foster-Nyarko E."/>
            <person name="Jarju S."/>
            <person name="Secka A."/>
            <person name="Antonio M."/>
            <person name="Oren A."/>
            <person name="Chaudhuri R.R."/>
            <person name="La Ragione R."/>
            <person name="Hildebrand F."/>
            <person name="Pallen M.J."/>
        </authorList>
    </citation>
    <scope>NUCLEOTIDE SEQUENCE</scope>
    <source>
        <strain evidence="7">14975</strain>
    </source>
</reference>
<evidence type="ECO:0000256" key="4">
    <source>
        <dbReference type="ARBA" id="ARBA00023239"/>
    </source>
</evidence>
<dbReference type="GO" id="GO:0047804">
    <property type="term" value="F:cysteine-S-conjugate beta-lyase activity"/>
    <property type="evidence" value="ECO:0007669"/>
    <property type="project" value="UniProtKB-EC"/>
</dbReference>
<evidence type="ECO:0000313" key="8">
    <source>
        <dbReference type="Proteomes" id="UP000823964"/>
    </source>
</evidence>
<evidence type="ECO:0000256" key="5">
    <source>
        <dbReference type="ARBA" id="ARBA00037974"/>
    </source>
</evidence>
<dbReference type="InterPro" id="IPR015424">
    <property type="entry name" value="PyrdxlP-dep_Trfase"/>
</dbReference>
<dbReference type="Gene3D" id="3.40.640.10">
    <property type="entry name" value="Type I PLP-dependent aspartate aminotransferase-like (Major domain)"/>
    <property type="match status" value="1"/>
</dbReference>
<dbReference type="NCBIfam" id="TIGR04350">
    <property type="entry name" value="C_S_lyase_PatB"/>
    <property type="match status" value="1"/>
</dbReference>
<organism evidence="7 8">
    <name type="scientific">Candidatus Akkermansia intestinigallinarum</name>
    <dbReference type="NCBI Taxonomy" id="2838431"/>
    <lineage>
        <taxon>Bacteria</taxon>
        <taxon>Pseudomonadati</taxon>
        <taxon>Verrucomicrobiota</taxon>
        <taxon>Verrucomicrobiia</taxon>
        <taxon>Verrucomicrobiales</taxon>
        <taxon>Akkermansiaceae</taxon>
        <taxon>Akkermansia</taxon>
    </lineage>
</organism>
<dbReference type="Proteomes" id="UP000823964">
    <property type="component" value="Unassembled WGS sequence"/>
</dbReference>
<dbReference type="InterPro" id="IPR015422">
    <property type="entry name" value="PyrdxlP-dep_Trfase_small"/>
</dbReference>
<dbReference type="PANTHER" id="PTHR43525">
    <property type="entry name" value="PROTEIN MALY"/>
    <property type="match status" value="1"/>
</dbReference>
<gene>
    <name evidence="7" type="ORF">H9862_03365</name>
</gene>
<accession>A0A9D2AGP9</accession>
<feature type="domain" description="Aminotransferase class I/classII large" evidence="6">
    <location>
        <begin position="28"/>
        <end position="369"/>
    </location>
</feature>
<dbReference type="InterPro" id="IPR004839">
    <property type="entry name" value="Aminotransferase_I/II_large"/>
</dbReference>
<evidence type="ECO:0000313" key="7">
    <source>
        <dbReference type="EMBL" id="HIX19624.1"/>
    </source>
</evidence>
<name>A0A9D2AGP9_9BACT</name>
<dbReference type="PANTHER" id="PTHR43525:SF1">
    <property type="entry name" value="PROTEIN MALY"/>
    <property type="match status" value="1"/>
</dbReference>
<reference evidence="7" key="2">
    <citation type="submission" date="2021-04" db="EMBL/GenBank/DDBJ databases">
        <authorList>
            <person name="Gilroy R."/>
        </authorList>
    </citation>
    <scope>NUCLEOTIDE SEQUENCE</scope>
    <source>
        <strain evidence="7">14975</strain>
    </source>
</reference>
<dbReference type="GO" id="GO:0030170">
    <property type="term" value="F:pyridoxal phosphate binding"/>
    <property type="evidence" value="ECO:0007669"/>
    <property type="project" value="InterPro"/>
</dbReference>
<dbReference type="CDD" id="cd00609">
    <property type="entry name" value="AAT_like"/>
    <property type="match status" value="1"/>
</dbReference>